<dbReference type="OrthoDB" id="3834359at2759"/>
<keyword evidence="1" id="KW-0472">Membrane</keyword>
<proteinExistence type="predicted"/>
<protein>
    <submittedName>
        <fullName evidence="2">Uncharacterized protein</fullName>
    </submittedName>
</protein>
<comment type="caution">
    <text evidence="2">The sequence shown here is derived from an EMBL/GenBank/DDBJ whole genome shotgun (WGS) entry which is preliminary data.</text>
</comment>
<evidence type="ECO:0000256" key="1">
    <source>
        <dbReference type="SAM" id="Phobius"/>
    </source>
</evidence>
<organism evidence="2 4">
    <name type="scientific">Hortaea werneckii</name>
    <name type="common">Black yeast</name>
    <name type="synonym">Cladosporium werneckii</name>
    <dbReference type="NCBI Taxonomy" id="91943"/>
    <lineage>
        <taxon>Eukaryota</taxon>
        <taxon>Fungi</taxon>
        <taxon>Dikarya</taxon>
        <taxon>Ascomycota</taxon>
        <taxon>Pezizomycotina</taxon>
        <taxon>Dothideomycetes</taxon>
        <taxon>Dothideomycetidae</taxon>
        <taxon>Mycosphaerellales</taxon>
        <taxon>Teratosphaeriaceae</taxon>
        <taxon>Hortaea</taxon>
    </lineage>
</organism>
<evidence type="ECO:0000313" key="5">
    <source>
        <dbReference type="Proteomes" id="UP000282582"/>
    </source>
</evidence>
<gene>
    <name evidence="3" type="ORF">D0868_13882</name>
    <name evidence="2" type="ORF">D0869_12328</name>
</gene>
<dbReference type="VEuPathDB" id="FungiDB:BTJ68_06572"/>
<evidence type="ECO:0000313" key="4">
    <source>
        <dbReference type="Proteomes" id="UP000281245"/>
    </source>
</evidence>
<reference evidence="4 5" key="1">
    <citation type="journal article" date="2018" name="BMC Genomics">
        <title>Genomic evidence for intraspecific hybridization in a clonal and extremely halotolerant yeast.</title>
        <authorList>
            <person name="Gostincar C."/>
            <person name="Stajich J.E."/>
            <person name="Zupancic J."/>
            <person name="Zalar P."/>
            <person name="Gunde-Cimerman N."/>
        </authorList>
    </citation>
    <scope>NUCLEOTIDE SEQUENCE [LARGE SCALE GENOMIC DNA]</scope>
    <source>
        <strain evidence="3 5">EXF-6654</strain>
        <strain evidence="2 4">EXF-6656</strain>
    </source>
</reference>
<dbReference type="EMBL" id="QWIJ01001461">
    <property type="protein sequence ID" value="RMX74709.1"/>
    <property type="molecule type" value="Genomic_DNA"/>
</dbReference>
<keyword evidence="1" id="KW-0812">Transmembrane</keyword>
<name>A0A3M6W883_HORWE</name>
<accession>A0A3M6W883</accession>
<evidence type="ECO:0000313" key="2">
    <source>
        <dbReference type="EMBL" id="RMX74709.1"/>
    </source>
</evidence>
<dbReference type="AlphaFoldDB" id="A0A3M6W883"/>
<dbReference type="Proteomes" id="UP000281245">
    <property type="component" value="Unassembled WGS sequence"/>
</dbReference>
<dbReference type="EMBL" id="QWIK01001930">
    <property type="protein sequence ID" value="RMX91622.1"/>
    <property type="molecule type" value="Genomic_DNA"/>
</dbReference>
<keyword evidence="1" id="KW-1133">Transmembrane helix</keyword>
<feature type="transmembrane region" description="Helical" evidence="1">
    <location>
        <begin position="269"/>
        <end position="286"/>
    </location>
</feature>
<evidence type="ECO:0000313" key="3">
    <source>
        <dbReference type="EMBL" id="RMX91622.1"/>
    </source>
</evidence>
<sequence>MAPMVRECRLFLLPQELQDEIFDLAFFNGSGAIYIDAWRWSHREKDRRAADHTYLAEPFPEPKVRQLLVSKRFFLAAARALIENQSFDARLVSLNWRQEIDVDLLRTGIIPAFVRDLRCKLRDILYVSDDLPNLERLELDIDYCDFGFLGPEKIVHLDELDEDDFAKVLRPNEWQRVYRLCNRVQVLEVKPRDYPTNGGKELCDRNVLKLIRYIHEMRQKEGRQGKTRSTGRYAPGFMMPLYPGSKVRCGRNVGLWVERALRWKQEFKMTVVLAVWLALLLALVLWKRNDGMCLLL</sequence>
<dbReference type="Proteomes" id="UP000282582">
    <property type="component" value="Unassembled WGS sequence"/>
</dbReference>